<sequence length="87" mass="9850">MKCLSAKLWDTLNGLASLLWVEFKGITIQTRLSALSTKEATGFYDRPQCYQWLGAGLPDDWFSWRGKTVRCSERICSKHFVMDGGAT</sequence>
<reference evidence="1 2" key="1">
    <citation type="submission" date="2018-05" db="EMBL/GenBank/DDBJ databases">
        <title>Comparative genomic sequence analysis between strain HN4 and CCM 8460T (Falsochrobactrum ovis) will provide more evidence to prove that HN4 is a new species of Falsochrobactrum.</title>
        <authorList>
            <person name="Lyu W."/>
            <person name="Sun L."/>
            <person name="Yao L."/>
        </authorList>
    </citation>
    <scope>NUCLEOTIDE SEQUENCE [LARGE SCALE GENOMIC DNA]</scope>
    <source>
        <strain evidence="1 2">HN4</strain>
    </source>
</reference>
<proteinExistence type="predicted"/>
<protein>
    <submittedName>
        <fullName evidence="1">Uncharacterized protein</fullName>
    </submittedName>
</protein>
<dbReference type="Proteomes" id="UP000245865">
    <property type="component" value="Unassembled WGS sequence"/>
</dbReference>
<accession>A0A316J526</accession>
<keyword evidence="2" id="KW-1185">Reference proteome</keyword>
<comment type="caution">
    <text evidence="1">The sequence shown here is derived from an EMBL/GenBank/DDBJ whole genome shotgun (WGS) entry which is preliminary data.</text>
</comment>
<dbReference type="AlphaFoldDB" id="A0A316J526"/>
<gene>
    <name evidence="1" type="ORF">DKP76_17335</name>
</gene>
<organism evidence="1 2">
    <name type="scientific">Falsochrobactrum shanghaiense</name>
    <dbReference type="NCBI Taxonomy" id="2201899"/>
    <lineage>
        <taxon>Bacteria</taxon>
        <taxon>Pseudomonadati</taxon>
        <taxon>Pseudomonadota</taxon>
        <taxon>Alphaproteobacteria</taxon>
        <taxon>Hyphomicrobiales</taxon>
        <taxon>Brucellaceae</taxon>
        <taxon>Falsochrobactrum</taxon>
    </lineage>
</organism>
<evidence type="ECO:0000313" key="2">
    <source>
        <dbReference type="Proteomes" id="UP000245865"/>
    </source>
</evidence>
<name>A0A316J526_9HYPH</name>
<dbReference type="EMBL" id="QGDB01000010">
    <property type="protein sequence ID" value="PWL16431.1"/>
    <property type="molecule type" value="Genomic_DNA"/>
</dbReference>
<evidence type="ECO:0000313" key="1">
    <source>
        <dbReference type="EMBL" id="PWL16431.1"/>
    </source>
</evidence>